<dbReference type="PROSITE" id="PS51257">
    <property type="entry name" value="PROKAR_LIPOPROTEIN"/>
    <property type="match status" value="1"/>
</dbReference>
<name>A0A0E0BPZ0_9ORYZ</name>
<reference evidence="1" key="2">
    <citation type="submission" date="2018-05" db="EMBL/GenBank/DDBJ databases">
        <title>OgluRS3 (Oryza glumaepatula Reference Sequence Version 3).</title>
        <authorList>
            <person name="Zhang J."/>
            <person name="Kudrna D."/>
            <person name="Lee S."/>
            <person name="Talag J."/>
            <person name="Welchert J."/>
            <person name="Wing R.A."/>
        </authorList>
    </citation>
    <scope>NUCLEOTIDE SEQUENCE [LARGE SCALE GENOMIC DNA]</scope>
</reference>
<dbReference type="Gramene" id="OGLUM12G06090.1">
    <property type="protein sequence ID" value="OGLUM12G06090.1"/>
    <property type="gene ID" value="OGLUM12G06090"/>
</dbReference>
<organism evidence="1">
    <name type="scientific">Oryza glumipatula</name>
    <dbReference type="NCBI Taxonomy" id="40148"/>
    <lineage>
        <taxon>Eukaryota</taxon>
        <taxon>Viridiplantae</taxon>
        <taxon>Streptophyta</taxon>
        <taxon>Embryophyta</taxon>
        <taxon>Tracheophyta</taxon>
        <taxon>Spermatophyta</taxon>
        <taxon>Magnoliopsida</taxon>
        <taxon>Liliopsida</taxon>
        <taxon>Poales</taxon>
        <taxon>Poaceae</taxon>
        <taxon>BOP clade</taxon>
        <taxon>Oryzoideae</taxon>
        <taxon>Oryzeae</taxon>
        <taxon>Oryzinae</taxon>
        <taxon>Oryza</taxon>
    </lineage>
</organism>
<protein>
    <submittedName>
        <fullName evidence="1">Uncharacterized protein</fullName>
    </submittedName>
</protein>
<dbReference type="AlphaFoldDB" id="A0A0E0BPZ0"/>
<accession>A0A0E0BPZ0</accession>
<dbReference type="Proteomes" id="UP000026961">
    <property type="component" value="Chromosome 12"/>
</dbReference>
<reference evidence="1" key="1">
    <citation type="submission" date="2015-04" db="UniProtKB">
        <authorList>
            <consortium name="EnsemblPlants"/>
        </authorList>
    </citation>
    <scope>IDENTIFICATION</scope>
</reference>
<dbReference type="EnsemblPlants" id="OGLUM12G06090.1">
    <property type="protein sequence ID" value="OGLUM12G06090.1"/>
    <property type="gene ID" value="OGLUM12G06090"/>
</dbReference>
<keyword evidence="2" id="KW-1185">Reference proteome</keyword>
<proteinExistence type="predicted"/>
<sequence length="65" mass="6911">MVRDHNGRAAPSPVARGTTLHHAAALLGCGSEAVPHGRPARSPVPRNGIVAPPWSRILIVRRSVY</sequence>
<evidence type="ECO:0000313" key="2">
    <source>
        <dbReference type="Proteomes" id="UP000026961"/>
    </source>
</evidence>
<dbReference type="HOGENOM" id="CLU_2853365_0_0_1"/>
<evidence type="ECO:0000313" key="1">
    <source>
        <dbReference type="EnsemblPlants" id="OGLUM12G06090.1"/>
    </source>
</evidence>